<organism evidence="2 4">
    <name type="scientific">Arcobacter porcinus</name>
    <dbReference type="NCBI Taxonomy" id="1935204"/>
    <lineage>
        <taxon>Bacteria</taxon>
        <taxon>Pseudomonadati</taxon>
        <taxon>Campylobacterota</taxon>
        <taxon>Epsilonproteobacteria</taxon>
        <taxon>Campylobacterales</taxon>
        <taxon>Arcobacteraceae</taxon>
        <taxon>Arcobacter</taxon>
    </lineage>
</organism>
<protein>
    <recommendedName>
        <fullName evidence="5">Peptidoglycan synthetase</fullName>
    </recommendedName>
</protein>
<dbReference type="AlphaFoldDB" id="A0A1C0AZL1"/>
<gene>
    <name evidence="1" type="ORF">AAX28_00599</name>
    <name evidence="2" type="ORF">APORC_1039</name>
</gene>
<dbReference type="KEGG" id="apoc:APORC_1039"/>
<dbReference type="OrthoDB" id="5338390at2"/>
<evidence type="ECO:0008006" key="5">
    <source>
        <dbReference type="Google" id="ProtNLM"/>
    </source>
</evidence>
<evidence type="ECO:0000313" key="4">
    <source>
        <dbReference type="Proteomes" id="UP000322644"/>
    </source>
</evidence>
<dbReference type="Proteomes" id="UP000093159">
    <property type="component" value="Unassembled WGS sequence"/>
</dbReference>
<evidence type="ECO:0000313" key="2">
    <source>
        <dbReference type="EMBL" id="QEP40641.1"/>
    </source>
</evidence>
<reference evidence="2 4" key="3">
    <citation type="submission" date="2019-09" db="EMBL/GenBank/DDBJ databases">
        <title>Taxonomic note: a critical rebuttal of the proposed division of the genus Arcobacter into six genera, emended descriptions of Arcobacter anaerophilus and the genus Arcobacter, and an assessment of genus-level boundaries for Epsilonproteobacteria using in silico genomic comparator tools.</title>
        <authorList>
            <person name="On S.L.W."/>
            <person name="Miller W.G."/>
            <person name="Biggs P."/>
            <person name="Cornelius A."/>
            <person name="Vandamme P."/>
        </authorList>
    </citation>
    <scope>NUCLEOTIDE SEQUENCE [LARGE SCALE GENOMIC DNA]</scope>
    <source>
        <strain evidence="2 4">CCUG 56899</strain>
    </source>
</reference>
<keyword evidence="3" id="KW-1185">Reference proteome</keyword>
<proteinExistence type="predicted"/>
<dbReference type="Proteomes" id="UP000322644">
    <property type="component" value="Chromosome"/>
</dbReference>
<accession>A0A1C0AZL1</accession>
<reference evidence="2 4" key="2">
    <citation type="submission" date="2019-09" db="EMBL/GenBank/DDBJ databases">
        <title>Complete genome sequencing of four Arcobacter species reveals a diverse suite of mobile elements.</title>
        <authorList>
            <person name="Miller W.G."/>
            <person name="Yee E."/>
            <person name="Bono J.L."/>
        </authorList>
    </citation>
    <scope>NUCLEOTIDE SEQUENCE [LARGE SCALE GENOMIC DNA]</scope>
    <source>
        <strain evidence="2 4">CCUG 56899</strain>
    </source>
</reference>
<dbReference type="EMBL" id="LDIR01000001">
    <property type="protein sequence ID" value="OCL93059.1"/>
    <property type="molecule type" value="Genomic_DNA"/>
</dbReference>
<dbReference type="EMBL" id="CP036246">
    <property type="protein sequence ID" value="QEP40641.1"/>
    <property type="molecule type" value="Genomic_DNA"/>
</dbReference>
<evidence type="ECO:0000313" key="3">
    <source>
        <dbReference type="Proteomes" id="UP000093159"/>
    </source>
</evidence>
<evidence type="ECO:0000313" key="1">
    <source>
        <dbReference type="EMBL" id="OCL93059.1"/>
    </source>
</evidence>
<name>A0A1C0AZL1_9BACT</name>
<reference evidence="1 3" key="1">
    <citation type="submission" date="2015-05" db="EMBL/GenBank/DDBJ databases">
        <authorList>
            <person name="Rovetto F."/>
            <person name="Cocolin L."/>
            <person name="Illeghems K."/>
            <person name="Van Nieuwerburgh F."/>
            <person name="Houf K."/>
        </authorList>
    </citation>
    <scope>NUCLEOTIDE SEQUENCE [LARGE SCALE GENOMIC DNA]</scope>
    <source>
        <strain evidence="1 3">117434</strain>
    </source>
</reference>
<dbReference type="RefSeq" id="WP_066172939.1">
    <property type="nucleotide sequence ID" value="NZ_CP036246.2"/>
</dbReference>
<sequence length="333" mass="38748">MKISSIIDIVDGELLSTPSISSINSIKTEAEKVKTADLFIAKNIDDLNIAINNGAYAVIFEENFSISDNEVAFIKVKSIEKALLSIFRFKLANKNIKAYLSTDISYDLLKSLFLNNHKNIFILPKNIEKIFKFIDNIEDNSIVISNNKEVLNSIFSNHEIFDKEIDKHSIRNLTIHSLFELSFSYKNRYYSRIKIAALYIKSLINCLEFFKDYDIDLTKLNRFKNLKAIFLDKNLNIVDFGKSDTFLISQNNLSLVEFEIKFIKEYYKYAKAIFITNSYLDYLNKDEQILIKNIEDLKNILDNTEFNSIYLIGFDYLTVLDYFSKPKDLPTLF</sequence>